<dbReference type="Gene3D" id="3.60.10.10">
    <property type="entry name" value="Endonuclease/exonuclease/phosphatase"/>
    <property type="match status" value="1"/>
</dbReference>
<name>A0A164SU62_9CRUS</name>
<dbReference type="Pfam" id="PF14529">
    <property type="entry name" value="Exo_endo_phos_2"/>
    <property type="match status" value="1"/>
</dbReference>
<dbReference type="InterPro" id="IPR000477">
    <property type="entry name" value="RT_dom"/>
</dbReference>
<evidence type="ECO:0000313" key="3">
    <source>
        <dbReference type="Proteomes" id="UP000076858"/>
    </source>
</evidence>
<evidence type="ECO:0000313" key="2">
    <source>
        <dbReference type="EMBL" id="KZS09945.1"/>
    </source>
</evidence>
<dbReference type="EMBL" id="LRGB01001937">
    <property type="protein sequence ID" value="KZS09945.1"/>
    <property type="molecule type" value="Genomic_DNA"/>
</dbReference>
<protein>
    <recommendedName>
        <fullName evidence="1">Reverse transcriptase domain-containing protein</fullName>
    </recommendedName>
</protein>
<dbReference type="GO" id="GO:0071897">
    <property type="term" value="P:DNA biosynthetic process"/>
    <property type="evidence" value="ECO:0007669"/>
    <property type="project" value="UniProtKB-ARBA"/>
</dbReference>
<organism evidence="2 3">
    <name type="scientific">Daphnia magna</name>
    <dbReference type="NCBI Taxonomy" id="35525"/>
    <lineage>
        <taxon>Eukaryota</taxon>
        <taxon>Metazoa</taxon>
        <taxon>Ecdysozoa</taxon>
        <taxon>Arthropoda</taxon>
        <taxon>Crustacea</taxon>
        <taxon>Branchiopoda</taxon>
        <taxon>Diplostraca</taxon>
        <taxon>Cladocera</taxon>
        <taxon>Anomopoda</taxon>
        <taxon>Daphniidae</taxon>
        <taxon>Daphnia</taxon>
    </lineage>
</organism>
<dbReference type="InterPro" id="IPR043502">
    <property type="entry name" value="DNA/RNA_pol_sf"/>
</dbReference>
<dbReference type="STRING" id="35525.A0A164SU62"/>
<dbReference type="PANTHER" id="PTHR33273">
    <property type="entry name" value="DOMAIN-CONTAINING PROTEIN, PUTATIVE-RELATED"/>
    <property type="match status" value="1"/>
</dbReference>
<gene>
    <name evidence="2" type="ORF">APZ42_025769</name>
</gene>
<dbReference type="SUPFAM" id="SSF56219">
    <property type="entry name" value="DNase I-like"/>
    <property type="match status" value="1"/>
</dbReference>
<reference evidence="2 3" key="1">
    <citation type="submission" date="2016-03" db="EMBL/GenBank/DDBJ databases">
        <title>EvidentialGene: Evidence-directed Construction of Genes on Genomes.</title>
        <authorList>
            <person name="Gilbert D.G."/>
            <person name="Choi J.-H."/>
            <person name="Mockaitis K."/>
            <person name="Colbourne J."/>
            <person name="Pfrender M."/>
        </authorList>
    </citation>
    <scope>NUCLEOTIDE SEQUENCE [LARGE SCALE GENOMIC DNA]</scope>
    <source>
        <strain evidence="2 3">Xinb3</strain>
        <tissue evidence="2">Complete organism</tissue>
    </source>
</reference>
<dbReference type="AlphaFoldDB" id="A0A164SU62"/>
<accession>A0A164SU62</accession>
<dbReference type="SUPFAM" id="SSF56672">
    <property type="entry name" value="DNA/RNA polymerases"/>
    <property type="match status" value="1"/>
</dbReference>
<dbReference type="InterPro" id="IPR005135">
    <property type="entry name" value="Endo/exonuclease/phosphatase"/>
</dbReference>
<proteinExistence type="predicted"/>
<dbReference type="PANTHER" id="PTHR33273:SF2">
    <property type="entry name" value="ENDONUCLEASE_EXONUCLEASE_PHOSPHATASE DOMAIN-CONTAINING PROTEIN"/>
    <property type="match status" value="1"/>
</dbReference>
<keyword evidence="3" id="KW-1185">Reference proteome</keyword>
<dbReference type="Pfam" id="PF00078">
    <property type="entry name" value="RVT_1"/>
    <property type="match status" value="1"/>
</dbReference>
<dbReference type="Proteomes" id="UP000076858">
    <property type="component" value="Unassembled WGS sequence"/>
</dbReference>
<sequence>MPRADKSCKQVPYSLQLIMNTNKATYHLIQQPTSLNCIQINLHHCSAASTVLEKTILEEGVDIALIQEPYARLNVTQQNTFVPNIPQGYKCHHNLNKHDHAYGACIISKDQFKSIPIQFPEEFENNMAGIEIKHENTSLCFVSLYCRPSARNQEKLIKTAINKLGLQLPNSIIAIDINERNKIWGSSSTTQIGHSLEQIISAHNLNIANRDPAECSFIPPGTSFIDVTAAGDKTKIAYWDYLNQPSMSDHPYIIFGVTLTAHQQRNKSNRTRRRLVPPADQIDQMKFLEAVKGTTDPPLESNEATSISKRVTTTTIQQLSVSNEETSTFHISLAEQTRALDGLKKKSAAGVDQISCELITIAYPAIKHRLLNILNAGLTNNWFPSGWKIARVCIIPKPGKKSYLSPEAYRPISILNTMGKIYERVIHTRLKKIAEEQNWFNNCQHGFREGRSTETAAHSLISHIEENFKQKKYTATIFLDIKSAFDYAWSPAILSAMINKGCPMYLVRTIKDFLRERRGKITIDDEDLETNIPTGCPQGSVLSAFLWITLMDAVFDIKFPFLTYLIAYADDLTVCCSDADPLQAALNVQTACSMIVKWLESIKLSINASKSTFVMFDWRKRQRFPFTTPIKIMEVTVPPSKQATFLGLTLDPQLKWNLHIENKCNTALRTTHAIRQCLGLSWGLNRKRLKFLYSCVIEPMLTYCCSAWASAALMSSNRKKLRNIQRRIAILILRVFKTTPTDASLVLSGLTPADYKILEITTYKFLTKAESQSFTPSSSEIATKIINEGGSRLKASHQITTAEKKQMKKSIADITRRRWDTEWMRSSTGRLTWAFFPNTTTADKIEDFNIPYQAAQLFTGHCRLNLYLNRFTHAASPMCSCGRDQESVTHFMFRCPIFNETRQIFRHKCFQVTKIWPPSLSSIGKNPSLIKALIKFIVKSNRLNHI</sequence>
<dbReference type="GO" id="GO:0003824">
    <property type="term" value="F:catalytic activity"/>
    <property type="evidence" value="ECO:0007669"/>
    <property type="project" value="InterPro"/>
</dbReference>
<feature type="domain" description="Reverse transcriptase" evidence="1">
    <location>
        <begin position="376"/>
        <end position="650"/>
    </location>
</feature>
<evidence type="ECO:0000259" key="1">
    <source>
        <dbReference type="PROSITE" id="PS50878"/>
    </source>
</evidence>
<dbReference type="InterPro" id="IPR036691">
    <property type="entry name" value="Endo/exonu/phosph_ase_sf"/>
</dbReference>
<dbReference type="CDD" id="cd01650">
    <property type="entry name" value="RT_nLTR_like"/>
    <property type="match status" value="1"/>
</dbReference>
<dbReference type="PROSITE" id="PS50878">
    <property type="entry name" value="RT_POL"/>
    <property type="match status" value="1"/>
</dbReference>
<comment type="caution">
    <text evidence="2">The sequence shown here is derived from an EMBL/GenBank/DDBJ whole genome shotgun (WGS) entry which is preliminary data.</text>
</comment>
<dbReference type="OrthoDB" id="6356366at2759"/>